<dbReference type="PANTHER" id="PTHR30521">
    <property type="entry name" value="DEFERROCHELATASE/PEROXIDASE"/>
    <property type="match status" value="1"/>
</dbReference>
<dbReference type="GO" id="GO:0046872">
    <property type="term" value="F:metal ion binding"/>
    <property type="evidence" value="ECO:0007669"/>
    <property type="project" value="UniProtKB-KW"/>
</dbReference>
<dbReference type="PROSITE" id="PS51404">
    <property type="entry name" value="DYP_PEROXIDASE"/>
    <property type="match status" value="1"/>
</dbReference>
<keyword evidence="8" id="KW-1185">Reference proteome</keyword>
<evidence type="ECO:0000256" key="6">
    <source>
        <dbReference type="ARBA" id="ARBA00025737"/>
    </source>
</evidence>
<keyword evidence="2 7" id="KW-0575">Peroxidase</keyword>
<dbReference type="GO" id="GO:0020037">
    <property type="term" value="F:heme binding"/>
    <property type="evidence" value="ECO:0007669"/>
    <property type="project" value="InterPro"/>
</dbReference>
<dbReference type="GO" id="GO:0004601">
    <property type="term" value="F:peroxidase activity"/>
    <property type="evidence" value="ECO:0007669"/>
    <property type="project" value="UniProtKB-KW"/>
</dbReference>
<reference evidence="7 8" key="1">
    <citation type="submission" date="2018-07" db="EMBL/GenBank/DDBJ databases">
        <title>Genomic Encyclopedia of Type Strains, Phase III (KMG-III): the genomes of soil and plant-associated and newly described type strains.</title>
        <authorList>
            <person name="Whitman W."/>
        </authorList>
    </citation>
    <scope>NUCLEOTIDE SEQUENCE [LARGE SCALE GENOMIC DNA]</scope>
    <source>
        <strain evidence="7 8">CECT 7031</strain>
    </source>
</reference>
<organism evidence="7 8">
    <name type="scientific">Weissella soli</name>
    <dbReference type="NCBI Taxonomy" id="155866"/>
    <lineage>
        <taxon>Bacteria</taxon>
        <taxon>Bacillati</taxon>
        <taxon>Bacillota</taxon>
        <taxon>Bacilli</taxon>
        <taxon>Lactobacillales</taxon>
        <taxon>Lactobacillaceae</taxon>
        <taxon>Weissella</taxon>
    </lineage>
</organism>
<dbReference type="InterPro" id="IPR048327">
    <property type="entry name" value="Dyp_perox_N"/>
</dbReference>
<dbReference type="InterPro" id="IPR006314">
    <property type="entry name" value="Dyp_peroxidase"/>
</dbReference>
<sequence length="319" mass="35817">MSVEVMNPDVAQDVWKDIGQHVDFVVLQLKRTNLAQEQAAIQEFADRSQAIIRSMNIRAEDAGLKVAIGFSNAAWDYLFPTAPKPKELETFTTIAGDEAEYTMPATAGDIFLHIRAANEAVVYEVVTQFMRFLKDVTTVLDETKGFRYFEGRAIIGFIDGTEAPAIADAAEYAIIGAEDPEYINGSYAFAQKWLHDMNFWQAMKTEEQERAVGREKFTDLELADDDKYKNAHNVASKLEVDGEEQKIVRMNVPFSDAATDKTGTYFIGYARHWTVTKGMLQQMVAERDFLLTFSTVETGQLFFIPSRDTLAAIADGQLN</sequence>
<dbReference type="KEGG" id="wso:WSWS_01600"/>
<evidence type="ECO:0000256" key="5">
    <source>
        <dbReference type="ARBA" id="ARBA00023004"/>
    </source>
</evidence>
<dbReference type="EMBL" id="QRAS01000002">
    <property type="protein sequence ID" value="RDL06700.1"/>
    <property type="molecule type" value="Genomic_DNA"/>
</dbReference>
<dbReference type="GO" id="GO:0005829">
    <property type="term" value="C:cytosol"/>
    <property type="evidence" value="ECO:0007669"/>
    <property type="project" value="TreeGrafter"/>
</dbReference>
<comment type="cofactor">
    <cofactor evidence="1">
        <name>heme b</name>
        <dbReference type="ChEBI" id="CHEBI:60344"/>
    </cofactor>
</comment>
<name>A0A288Q7B8_9LACO</name>
<dbReference type="Proteomes" id="UP000254912">
    <property type="component" value="Unassembled WGS sequence"/>
</dbReference>
<evidence type="ECO:0000256" key="4">
    <source>
        <dbReference type="ARBA" id="ARBA00023002"/>
    </source>
</evidence>
<dbReference type="NCBIfam" id="TIGR01413">
    <property type="entry name" value="Dyp_perox_fam"/>
    <property type="match status" value="1"/>
</dbReference>
<comment type="similarity">
    <text evidence="6">Belongs to the DyP-type peroxidase family.</text>
</comment>
<dbReference type="SUPFAM" id="SSF54909">
    <property type="entry name" value="Dimeric alpha+beta barrel"/>
    <property type="match status" value="1"/>
</dbReference>
<dbReference type="PANTHER" id="PTHR30521:SF0">
    <property type="entry name" value="DYP-TYPE PEROXIDASE FAMILY PROTEIN"/>
    <property type="match status" value="1"/>
</dbReference>
<evidence type="ECO:0000256" key="2">
    <source>
        <dbReference type="ARBA" id="ARBA00022559"/>
    </source>
</evidence>
<gene>
    <name evidence="7" type="ORF">DFP99_1089</name>
</gene>
<evidence type="ECO:0000256" key="3">
    <source>
        <dbReference type="ARBA" id="ARBA00022723"/>
    </source>
</evidence>
<dbReference type="Pfam" id="PF04261">
    <property type="entry name" value="Dyp_perox_N"/>
    <property type="match status" value="1"/>
</dbReference>
<evidence type="ECO:0000313" key="7">
    <source>
        <dbReference type="EMBL" id="RDL06700.1"/>
    </source>
</evidence>
<keyword evidence="4" id="KW-0560">Oxidoreductase</keyword>
<evidence type="ECO:0000313" key="8">
    <source>
        <dbReference type="Proteomes" id="UP000254912"/>
    </source>
</evidence>
<protein>
    <submittedName>
        <fullName evidence="7">Putative iron-dependent peroxidase</fullName>
    </submittedName>
</protein>
<proteinExistence type="inferred from homology"/>
<dbReference type="InterPro" id="IPR048328">
    <property type="entry name" value="Dyp_perox_C"/>
</dbReference>
<dbReference type="Pfam" id="PF20628">
    <property type="entry name" value="Dyp_perox_C"/>
    <property type="match status" value="1"/>
</dbReference>
<dbReference type="AlphaFoldDB" id="A0A288Q7B8"/>
<dbReference type="InterPro" id="IPR011008">
    <property type="entry name" value="Dimeric_a/b-barrel"/>
</dbReference>
<keyword evidence="5" id="KW-0408">Iron</keyword>
<keyword evidence="3" id="KW-0479">Metal-binding</keyword>
<accession>A0A288Q7B8</accession>
<dbReference type="RefSeq" id="WP_070230750.1">
    <property type="nucleotide sequence ID" value="NZ_BJYO01000003.1"/>
</dbReference>
<evidence type="ECO:0000256" key="1">
    <source>
        <dbReference type="ARBA" id="ARBA00001970"/>
    </source>
</evidence>
<comment type="caution">
    <text evidence="7">The sequence shown here is derived from an EMBL/GenBank/DDBJ whole genome shotgun (WGS) entry which is preliminary data.</text>
</comment>
<dbReference type="GeneID" id="94546781"/>